<proteinExistence type="predicted"/>
<name>A0ACC3MT26_9PEZI</name>
<dbReference type="EMBL" id="JAUTXU010000156">
    <property type="protein sequence ID" value="KAK3703060.1"/>
    <property type="molecule type" value="Genomic_DNA"/>
</dbReference>
<comment type="caution">
    <text evidence="1">The sequence shown here is derived from an EMBL/GenBank/DDBJ whole genome shotgun (WGS) entry which is preliminary data.</text>
</comment>
<protein>
    <submittedName>
        <fullName evidence="1">Uncharacterized protein</fullName>
    </submittedName>
</protein>
<reference evidence="1" key="1">
    <citation type="submission" date="2023-07" db="EMBL/GenBank/DDBJ databases">
        <title>Black Yeasts Isolated from many extreme environments.</title>
        <authorList>
            <person name="Coleine C."/>
            <person name="Stajich J.E."/>
            <person name="Selbmann L."/>
        </authorList>
    </citation>
    <scope>NUCLEOTIDE SEQUENCE</scope>
    <source>
        <strain evidence="1">CCFEE 5714</strain>
    </source>
</reference>
<evidence type="ECO:0000313" key="1">
    <source>
        <dbReference type="EMBL" id="KAK3703060.1"/>
    </source>
</evidence>
<evidence type="ECO:0000313" key="2">
    <source>
        <dbReference type="Proteomes" id="UP001281147"/>
    </source>
</evidence>
<organism evidence="1 2">
    <name type="scientific">Vermiconidia calcicola</name>
    <dbReference type="NCBI Taxonomy" id="1690605"/>
    <lineage>
        <taxon>Eukaryota</taxon>
        <taxon>Fungi</taxon>
        <taxon>Dikarya</taxon>
        <taxon>Ascomycota</taxon>
        <taxon>Pezizomycotina</taxon>
        <taxon>Dothideomycetes</taxon>
        <taxon>Dothideomycetidae</taxon>
        <taxon>Mycosphaerellales</taxon>
        <taxon>Extremaceae</taxon>
        <taxon>Vermiconidia</taxon>
    </lineage>
</organism>
<dbReference type="Proteomes" id="UP001281147">
    <property type="component" value="Unassembled WGS sequence"/>
</dbReference>
<keyword evidence="2" id="KW-1185">Reference proteome</keyword>
<gene>
    <name evidence="1" type="ORF">LTR37_014671</name>
</gene>
<accession>A0ACC3MT26</accession>
<sequence length="179" mass="19967">MSTNPTPTKPTELDKQIWQLAHLVNAATNELSACLCLNSLLQQSKSDGHHDTVLLYHSALSHSRASLTTYVDSIEAERKRMPHSIARHTIDTTEQQAYTALLVAAWNTRNLSELISKVEAVVEEEGMGTSAGWPKGLNLDALKGVLEDLVRNRDRGINAMEIGWVQAWKMWTERVDFAS</sequence>